<dbReference type="RefSeq" id="XP_022480744.1">
    <property type="nucleotide sequence ID" value="XM_022612583.1"/>
</dbReference>
<dbReference type="GeneID" id="34554093"/>
<evidence type="ECO:0000313" key="4">
    <source>
        <dbReference type="Proteomes" id="UP000176998"/>
    </source>
</evidence>
<feature type="domain" description="DUF7770" evidence="2">
    <location>
        <begin position="56"/>
        <end position="212"/>
    </location>
</feature>
<sequence>MPTPPNNSPTASKDSSFSSQKGFSLPVSVTKPIVYVPKGKEEAILSTPISGAKVIAHNVLEGGANHWCFYLTVAPDVGQHGDMETLIQVDCAPSGLAGAMLRNGSQATIVVSHVEREMPNDAQHAATMAVSTGCRVGSFIRAIEENGRDKYDFDENGRGCRQWTSDQNDLFLQLGLLSSAEQAEQAKSDILLEWEGFEPTGRRFPLDCGVYYE</sequence>
<keyword evidence="4" id="KW-1185">Reference proteome</keyword>
<comment type="caution">
    <text evidence="3">The sequence shown here is derived from an EMBL/GenBank/DDBJ whole genome shotgun (WGS) entry which is preliminary data.</text>
</comment>
<evidence type="ECO:0000256" key="1">
    <source>
        <dbReference type="SAM" id="MobiDB-lite"/>
    </source>
</evidence>
<name>A0A1G4BQK6_9PEZI</name>
<evidence type="ECO:0000313" key="3">
    <source>
        <dbReference type="EMBL" id="OHF03608.1"/>
    </source>
</evidence>
<gene>
    <name evidence="3" type="ORF">CORC01_00927</name>
</gene>
<dbReference type="Proteomes" id="UP000176998">
    <property type="component" value="Unassembled WGS sequence"/>
</dbReference>
<evidence type="ECO:0000259" key="2">
    <source>
        <dbReference type="Pfam" id="PF24968"/>
    </source>
</evidence>
<dbReference type="InterPro" id="IPR056672">
    <property type="entry name" value="DUF7770"/>
</dbReference>
<dbReference type="AlphaFoldDB" id="A0A1G4BQK6"/>
<organism evidence="3 4">
    <name type="scientific">Colletotrichum orchidophilum</name>
    <dbReference type="NCBI Taxonomy" id="1209926"/>
    <lineage>
        <taxon>Eukaryota</taxon>
        <taxon>Fungi</taxon>
        <taxon>Dikarya</taxon>
        <taxon>Ascomycota</taxon>
        <taxon>Pezizomycotina</taxon>
        <taxon>Sordariomycetes</taxon>
        <taxon>Hypocreomycetidae</taxon>
        <taxon>Glomerellales</taxon>
        <taxon>Glomerellaceae</taxon>
        <taxon>Colletotrichum</taxon>
    </lineage>
</organism>
<accession>A0A1G4BQK6</accession>
<reference evidence="3 4" key="1">
    <citation type="submission" date="2016-09" db="EMBL/GenBank/DDBJ databases">
        <authorList>
            <person name="Capua I."/>
            <person name="De Benedictis P."/>
            <person name="Joannis T."/>
            <person name="Lombin L.H."/>
            <person name="Cattoli G."/>
        </authorList>
    </citation>
    <scope>NUCLEOTIDE SEQUENCE [LARGE SCALE GENOMIC DNA]</scope>
    <source>
        <strain evidence="3 4">IMI 309357</strain>
    </source>
</reference>
<feature type="compositionally biased region" description="Polar residues" evidence="1">
    <location>
        <begin position="8"/>
        <end position="21"/>
    </location>
</feature>
<dbReference type="STRING" id="1209926.A0A1G4BQK6"/>
<protein>
    <recommendedName>
        <fullName evidence="2">DUF7770 domain-containing protein</fullName>
    </recommendedName>
</protein>
<dbReference type="OrthoDB" id="3527137at2759"/>
<feature type="region of interest" description="Disordered" evidence="1">
    <location>
        <begin position="1"/>
        <end position="21"/>
    </location>
</feature>
<proteinExistence type="predicted"/>
<dbReference type="Pfam" id="PF24968">
    <property type="entry name" value="DUF7770"/>
    <property type="match status" value="1"/>
</dbReference>
<dbReference type="EMBL" id="MJBS01000005">
    <property type="protein sequence ID" value="OHF03608.1"/>
    <property type="molecule type" value="Genomic_DNA"/>
</dbReference>